<sequence>MGNRIAGPAAALLLGALLAGCGPTDAEIDEAQAVAEAKASPVPTPWDPRPCPGGEILQTDSSGTIQSIRPDCFDQALVEAVAEFPEPLPAGIDWHFRTINYFDPEENPSLEVPVIMDGNQDVQVAGFWLCAWMDSYLQAVDSDDASGQSDSLVYLDRYTQLPAVQAHFVNPEDFEANVIAPAQAGDPTSIRKFFQTCGAYRS</sequence>
<dbReference type="Proteomes" id="UP001500784">
    <property type="component" value="Unassembled WGS sequence"/>
</dbReference>
<organism evidence="2 3">
    <name type="scientific">Arthrobacter gandavensis</name>
    <dbReference type="NCBI Taxonomy" id="169960"/>
    <lineage>
        <taxon>Bacteria</taxon>
        <taxon>Bacillati</taxon>
        <taxon>Actinomycetota</taxon>
        <taxon>Actinomycetes</taxon>
        <taxon>Micrococcales</taxon>
        <taxon>Micrococcaceae</taxon>
        <taxon>Arthrobacter</taxon>
    </lineage>
</organism>
<evidence type="ECO:0000313" key="3">
    <source>
        <dbReference type="Proteomes" id="UP001500784"/>
    </source>
</evidence>
<dbReference type="EMBL" id="BAAALV010000005">
    <property type="protein sequence ID" value="GAA1918777.1"/>
    <property type="molecule type" value="Genomic_DNA"/>
</dbReference>
<feature type="chain" id="PRO_5045550576" description="DUF3558 domain-containing protein" evidence="1">
    <location>
        <begin position="27"/>
        <end position="202"/>
    </location>
</feature>
<keyword evidence="3" id="KW-1185">Reference proteome</keyword>
<feature type="signal peptide" evidence="1">
    <location>
        <begin position="1"/>
        <end position="26"/>
    </location>
</feature>
<proteinExistence type="predicted"/>
<name>A0ABN2PDM7_9MICC</name>
<gene>
    <name evidence="2" type="ORF">GCM10009688_24800</name>
</gene>
<dbReference type="RefSeq" id="WP_152229007.1">
    <property type="nucleotide sequence ID" value="NZ_BAAALV010000005.1"/>
</dbReference>
<keyword evidence="1" id="KW-0732">Signal</keyword>
<protein>
    <recommendedName>
        <fullName evidence="4">DUF3558 domain-containing protein</fullName>
    </recommendedName>
</protein>
<evidence type="ECO:0008006" key="4">
    <source>
        <dbReference type="Google" id="ProtNLM"/>
    </source>
</evidence>
<accession>A0ABN2PDM7</accession>
<comment type="caution">
    <text evidence="2">The sequence shown here is derived from an EMBL/GenBank/DDBJ whole genome shotgun (WGS) entry which is preliminary data.</text>
</comment>
<reference evidence="2 3" key="1">
    <citation type="journal article" date="2019" name="Int. J. Syst. Evol. Microbiol.">
        <title>The Global Catalogue of Microorganisms (GCM) 10K type strain sequencing project: providing services to taxonomists for standard genome sequencing and annotation.</title>
        <authorList>
            <consortium name="The Broad Institute Genomics Platform"/>
            <consortium name="The Broad Institute Genome Sequencing Center for Infectious Disease"/>
            <person name="Wu L."/>
            <person name="Ma J."/>
        </authorList>
    </citation>
    <scope>NUCLEOTIDE SEQUENCE [LARGE SCALE GENOMIC DNA]</scope>
    <source>
        <strain evidence="2 3">JCM 13316</strain>
    </source>
</reference>
<evidence type="ECO:0000256" key="1">
    <source>
        <dbReference type="SAM" id="SignalP"/>
    </source>
</evidence>
<dbReference type="PROSITE" id="PS51257">
    <property type="entry name" value="PROKAR_LIPOPROTEIN"/>
    <property type="match status" value="1"/>
</dbReference>
<evidence type="ECO:0000313" key="2">
    <source>
        <dbReference type="EMBL" id="GAA1918777.1"/>
    </source>
</evidence>